<name>A0A078AND0_STYLE</name>
<evidence type="ECO:0000256" key="1">
    <source>
        <dbReference type="SAM" id="MobiDB-lite"/>
    </source>
</evidence>
<dbReference type="EMBL" id="CCKQ01011303">
    <property type="protein sequence ID" value="CDW82847.1"/>
    <property type="molecule type" value="Genomic_DNA"/>
</dbReference>
<accession>A0A078AND0</accession>
<gene>
    <name evidence="2" type="primary">Contig4271.g4576</name>
    <name evidence="2" type="ORF">STYLEM_11882</name>
</gene>
<dbReference type="AlphaFoldDB" id="A0A078AND0"/>
<sequence length="328" mass="39227">MVKRRKTLNSLKKGLLSSQKSRENLTMLNESTSLTNKILKLKQIENAGNTLIIKDDIINRDENHAEHQDTLEDEDQEDGNLNDSQQELDDLWFEKEFRKHYKITHEDINIKMTKLFQNWLVQKKKQMKISEVKKYDPQYLVSDKYLTLLRQNNSRYFEAFNQVNRNNYVFKEMSRKYKKKQNSDQFQIKSDSKIQGSASTSQLLNNQNPNLRSIIDLIIGKREENPVKLTSQKKINKRLLEIMKLKDINNDKRNNKMSIEKQREEMIKKTREQNFFQISQTQDQLYDDIIQIKREQRKAKSKPRTQYQEYFIQTIPKSENVPKVSIND</sequence>
<evidence type="ECO:0000313" key="3">
    <source>
        <dbReference type="Proteomes" id="UP000039865"/>
    </source>
</evidence>
<dbReference type="Proteomes" id="UP000039865">
    <property type="component" value="Unassembled WGS sequence"/>
</dbReference>
<keyword evidence="3" id="KW-1185">Reference proteome</keyword>
<dbReference type="InParanoid" id="A0A078AND0"/>
<protein>
    <submittedName>
        <fullName evidence="2">Uncharacterized protein</fullName>
    </submittedName>
</protein>
<reference evidence="2 3" key="1">
    <citation type="submission" date="2014-06" db="EMBL/GenBank/DDBJ databases">
        <authorList>
            <person name="Swart Estienne"/>
        </authorList>
    </citation>
    <scope>NUCLEOTIDE SEQUENCE [LARGE SCALE GENOMIC DNA]</scope>
    <source>
        <strain evidence="2 3">130c</strain>
    </source>
</reference>
<proteinExistence type="predicted"/>
<feature type="compositionally biased region" description="Polar residues" evidence="1">
    <location>
        <begin position="183"/>
        <end position="205"/>
    </location>
</feature>
<organism evidence="2 3">
    <name type="scientific">Stylonychia lemnae</name>
    <name type="common">Ciliate</name>
    <dbReference type="NCBI Taxonomy" id="5949"/>
    <lineage>
        <taxon>Eukaryota</taxon>
        <taxon>Sar</taxon>
        <taxon>Alveolata</taxon>
        <taxon>Ciliophora</taxon>
        <taxon>Intramacronucleata</taxon>
        <taxon>Spirotrichea</taxon>
        <taxon>Stichotrichia</taxon>
        <taxon>Sporadotrichida</taxon>
        <taxon>Oxytrichidae</taxon>
        <taxon>Stylonychinae</taxon>
        <taxon>Stylonychia</taxon>
    </lineage>
</organism>
<evidence type="ECO:0000313" key="2">
    <source>
        <dbReference type="EMBL" id="CDW82847.1"/>
    </source>
</evidence>
<feature type="region of interest" description="Disordered" evidence="1">
    <location>
        <begin position="181"/>
        <end position="205"/>
    </location>
</feature>